<dbReference type="HOGENOM" id="CLU_2701571_0_0_6"/>
<feature type="transmembrane region" description="Helical" evidence="1">
    <location>
        <begin position="35"/>
        <end position="57"/>
    </location>
</feature>
<keyword evidence="1" id="KW-0812">Transmembrane</keyword>
<evidence type="ECO:0000313" key="2">
    <source>
        <dbReference type="EMBL" id="GAD30497.1"/>
    </source>
</evidence>
<reference evidence="3" key="1">
    <citation type="submission" date="2012-12" db="EMBL/GenBank/DDBJ databases">
        <title>Genome Sequence of Photobacterium leiognathi lrivu.4.1.</title>
        <authorList>
            <person name="Urbanczyk H."/>
            <person name="Ogura Y."/>
            <person name="Hayashi T."/>
            <person name="Dunlap P.V."/>
        </authorList>
    </citation>
    <scope>NUCLEOTIDE SEQUENCE [LARGE SCALE GENOMIC DNA]</scope>
    <source>
        <strain evidence="3">lrivu.4.1</strain>
    </source>
</reference>
<gene>
    <name evidence="2" type="ORF">PLEI_2153</name>
</gene>
<dbReference type="GeneID" id="99739926"/>
<dbReference type="eggNOG" id="ENOG5031PWW">
    <property type="taxonomic scope" value="Bacteria"/>
</dbReference>
<proteinExistence type="predicted"/>
<evidence type="ECO:0000256" key="1">
    <source>
        <dbReference type="SAM" id="Phobius"/>
    </source>
</evidence>
<dbReference type="RefSeq" id="WP_008986399.1">
    <property type="nucleotide sequence ID" value="NZ_DF196819.1"/>
</dbReference>
<accession>A0A0U1P744</accession>
<organism evidence="2 3">
    <name type="scientific">Photobacterium leiognathi lrivu.4.1</name>
    <dbReference type="NCBI Taxonomy" id="1248232"/>
    <lineage>
        <taxon>Bacteria</taxon>
        <taxon>Pseudomonadati</taxon>
        <taxon>Pseudomonadota</taxon>
        <taxon>Gammaproteobacteria</taxon>
        <taxon>Vibrionales</taxon>
        <taxon>Vibrionaceae</taxon>
        <taxon>Photobacterium</taxon>
    </lineage>
</organism>
<dbReference type="EMBL" id="DF196819">
    <property type="protein sequence ID" value="GAD30497.1"/>
    <property type="molecule type" value="Genomic_DNA"/>
</dbReference>
<evidence type="ECO:0000313" key="3">
    <source>
        <dbReference type="Proteomes" id="UP000030675"/>
    </source>
</evidence>
<name>A0A0U1P744_PHOLE</name>
<dbReference type="AlphaFoldDB" id="A0A0U1P744"/>
<keyword evidence="1" id="KW-1133">Transmembrane helix</keyword>
<keyword evidence="1" id="KW-0472">Membrane</keyword>
<sequence>MNRNSLQLFSLLGVTITLVLHIVELATNLKQSLALTHLMFEWLPLYLVWGAMLAISYQQWQPQKRKKPPLGIS</sequence>
<dbReference type="Proteomes" id="UP000030675">
    <property type="component" value="Unassembled WGS sequence"/>
</dbReference>
<protein>
    <submittedName>
        <fullName evidence="2">Putative membrane protein</fullName>
    </submittedName>
</protein>